<evidence type="ECO:0000256" key="1">
    <source>
        <dbReference type="SAM" id="Phobius"/>
    </source>
</evidence>
<evidence type="ECO:0000313" key="2">
    <source>
        <dbReference type="EMBL" id="HGF35035.1"/>
    </source>
</evidence>
<dbReference type="AlphaFoldDB" id="A0A7C3V6F7"/>
<name>A0A7C3V6F7_9BACT</name>
<accession>A0A7C3V6F7</accession>
<comment type="caution">
    <text evidence="2">The sequence shown here is derived from an EMBL/GenBank/DDBJ whole genome shotgun (WGS) entry which is preliminary data.</text>
</comment>
<keyword evidence="1" id="KW-0812">Transmembrane</keyword>
<evidence type="ECO:0008006" key="3">
    <source>
        <dbReference type="Google" id="ProtNLM"/>
    </source>
</evidence>
<organism evidence="2">
    <name type="scientific">Desulfobacca acetoxidans</name>
    <dbReference type="NCBI Taxonomy" id="60893"/>
    <lineage>
        <taxon>Bacteria</taxon>
        <taxon>Pseudomonadati</taxon>
        <taxon>Thermodesulfobacteriota</taxon>
        <taxon>Desulfobaccia</taxon>
        <taxon>Desulfobaccales</taxon>
        <taxon>Desulfobaccaceae</taxon>
        <taxon>Desulfobacca</taxon>
    </lineage>
</organism>
<keyword evidence="1" id="KW-0472">Membrane</keyword>
<sequence>MEKGGLGQVLALVGLIVFVLTGVGRQQGRGRSPEPTSAAFQRWQQWGTLAAVALILLGLVLMATAK</sequence>
<proteinExistence type="predicted"/>
<keyword evidence="1" id="KW-1133">Transmembrane helix</keyword>
<feature type="transmembrane region" description="Helical" evidence="1">
    <location>
        <begin position="46"/>
        <end position="65"/>
    </location>
</feature>
<gene>
    <name evidence="2" type="ORF">ENW96_11750</name>
</gene>
<dbReference type="EMBL" id="DTMF01000288">
    <property type="protein sequence ID" value="HGF35035.1"/>
    <property type="molecule type" value="Genomic_DNA"/>
</dbReference>
<protein>
    <recommendedName>
        <fullName evidence="3">HIG1 domain-containing protein</fullName>
    </recommendedName>
</protein>
<reference evidence="2" key="1">
    <citation type="journal article" date="2020" name="mSystems">
        <title>Genome- and Community-Level Interaction Insights into Carbon Utilization and Element Cycling Functions of Hydrothermarchaeota in Hydrothermal Sediment.</title>
        <authorList>
            <person name="Zhou Z."/>
            <person name="Liu Y."/>
            <person name="Xu W."/>
            <person name="Pan J."/>
            <person name="Luo Z.H."/>
            <person name="Li M."/>
        </authorList>
    </citation>
    <scope>NUCLEOTIDE SEQUENCE [LARGE SCALE GENOMIC DNA]</scope>
    <source>
        <strain evidence="2">SpSt-897</strain>
    </source>
</reference>
<feature type="transmembrane region" description="Helical" evidence="1">
    <location>
        <begin position="6"/>
        <end position="25"/>
    </location>
</feature>